<dbReference type="CDD" id="cd00717">
    <property type="entry name" value="URO-D"/>
    <property type="match status" value="1"/>
</dbReference>
<dbReference type="AlphaFoldDB" id="A0AAD5DS09"/>
<dbReference type="InterPro" id="IPR036869">
    <property type="entry name" value="J_dom_sf"/>
</dbReference>
<keyword evidence="17" id="KW-1185">Reference proteome</keyword>
<dbReference type="Pfam" id="PF01208">
    <property type="entry name" value="URO-D"/>
    <property type="match status" value="1"/>
</dbReference>
<proteinExistence type="inferred from homology"/>
<organism evidence="16 17">
    <name type="scientific">Chlorella ohadii</name>
    <dbReference type="NCBI Taxonomy" id="2649997"/>
    <lineage>
        <taxon>Eukaryota</taxon>
        <taxon>Viridiplantae</taxon>
        <taxon>Chlorophyta</taxon>
        <taxon>core chlorophytes</taxon>
        <taxon>Trebouxiophyceae</taxon>
        <taxon>Chlorellales</taxon>
        <taxon>Chlorellaceae</taxon>
        <taxon>Chlorella clade</taxon>
        <taxon>Chlorella</taxon>
    </lineage>
</organism>
<evidence type="ECO:0000256" key="5">
    <source>
        <dbReference type="ARBA" id="ARBA00011738"/>
    </source>
</evidence>
<dbReference type="InterPro" id="IPR038071">
    <property type="entry name" value="UROD/MetE-like_sf"/>
</dbReference>
<dbReference type="GO" id="GO:0006779">
    <property type="term" value="P:porphyrin-containing compound biosynthetic process"/>
    <property type="evidence" value="ECO:0007669"/>
    <property type="project" value="UniProtKB-KW"/>
</dbReference>
<dbReference type="EC" id="4.1.1.37" evidence="6 11"/>
<keyword evidence="8 11" id="KW-0456">Lyase</keyword>
<dbReference type="PANTHER" id="PTHR21091:SF169">
    <property type="entry name" value="UROPORPHYRINOGEN DECARBOXYLASE"/>
    <property type="match status" value="1"/>
</dbReference>
<dbReference type="GO" id="GO:0004853">
    <property type="term" value="F:uroporphyrinogen decarboxylase activity"/>
    <property type="evidence" value="ECO:0007669"/>
    <property type="project" value="UniProtKB-EC"/>
</dbReference>
<dbReference type="SUPFAM" id="SSF46565">
    <property type="entry name" value="Chaperone J-domain"/>
    <property type="match status" value="1"/>
</dbReference>
<evidence type="ECO:0000313" key="16">
    <source>
        <dbReference type="EMBL" id="KAI7842066.1"/>
    </source>
</evidence>
<evidence type="ECO:0000256" key="9">
    <source>
        <dbReference type="ARBA" id="ARBA00023244"/>
    </source>
</evidence>
<keyword evidence="13" id="KW-1133">Transmembrane helix</keyword>
<dbReference type="EMBL" id="JADXDR010000056">
    <property type="protein sequence ID" value="KAI7842066.1"/>
    <property type="molecule type" value="Genomic_DNA"/>
</dbReference>
<evidence type="ECO:0000256" key="4">
    <source>
        <dbReference type="ARBA" id="ARBA00009935"/>
    </source>
</evidence>
<dbReference type="InterPro" id="IPR000257">
    <property type="entry name" value="Uroporphyrinogen_deCOase"/>
</dbReference>
<keyword evidence="13" id="KW-0472">Membrane</keyword>
<sequence length="589" mass="63684">MTTCLTPTPGRDEVKAAFRRAALVCHPDVDKSPQAAARFTQVKLAADVLLKGHTAQPGTRSGWTAAAASAAATGQAAPAAGVPRNRTAALWAGLLVACGLAFGYGYSWQAYVARKAAYSTPEEAEKRLRNPSPQRRKLLQVLVADEKQHAKLGQQAQRGEAAAPAAAAGAGEPTAALTMAAIAQAAATAALKPSLKTRAARSRTVQVKAVASVEQAAAAGVKSSDDPLMLRALRGEAVERPPVWMMRQAGRYMKVYQELCKKHTTFRERSENVDVAVEVSLQPWRAFQPDGVILFSDILTFLPGVNIPFDITAGKGPIIADPIRTMEQVKKMTPLDPEAVTPFVGEALRRLRAEVGNASTVLGFVGAPFTLATYIVEGGMSKNYIQIKKLMFTQPEVLHALLQNLADAVVTYIKYQYDNGAQVVQIFDSWAAQLSPQDFDVFCAPYIKYIIQEAKKSCPDLPIILYISANLFSSCPDLPIILYISNSGALVERMAACQPDIISLCHTVDMKEGIQRGGTQFAYQGNMDSGVLFGSHEMIEQRVRETAKAAKDMGVRHVMNLGHGIMQGTPEENAAHFFKVAKELRYADL</sequence>
<evidence type="ECO:0000256" key="1">
    <source>
        <dbReference type="ARBA" id="ARBA00002448"/>
    </source>
</evidence>
<feature type="transmembrane region" description="Helical" evidence="13">
    <location>
        <begin position="88"/>
        <end position="108"/>
    </location>
</feature>
<keyword evidence="7 11" id="KW-0210">Decarboxylase</keyword>
<evidence type="ECO:0000256" key="3">
    <source>
        <dbReference type="ARBA" id="ARBA00004804"/>
    </source>
</evidence>
<accession>A0AAD5DS09</accession>
<keyword evidence="13" id="KW-0812">Transmembrane</keyword>
<evidence type="ECO:0000256" key="7">
    <source>
        <dbReference type="ARBA" id="ARBA00022793"/>
    </source>
</evidence>
<evidence type="ECO:0000259" key="15">
    <source>
        <dbReference type="PROSITE" id="PS00907"/>
    </source>
</evidence>
<evidence type="ECO:0000256" key="10">
    <source>
        <dbReference type="ARBA" id="ARBA00048033"/>
    </source>
</evidence>
<protein>
    <recommendedName>
        <fullName evidence="6 11">Uroporphyrinogen decarboxylase</fullName>
        <ecNumber evidence="6 11">4.1.1.37</ecNumber>
    </recommendedName>
</protein>
<comment type="function">
    <text evidence="1">Catalyzes the decarboxylation of four acetate groups of uroporphyrinogen-III to yield coproporphyrinogen-III.</text>
</comment>
<dbReference type="Gene3D" id="1.10.287.110">
    <property type="entry name" value="DnaJ domain"/>
    <property type="match status" value="1"/>
</dbReference>
<feature type="domain" description="Uroporphyrinogen decarboxylase (URO-D)" evidence="14">
    <location>
        <begin position="242"/>
        <end position="251"/>
    </location>
</feature>
<comment type="catalytic activity">
    <reaction evidence="10 11">
        <text>uroporphyrinogen III + 4 H(+) = coproporphyrinogen III + 4 CO2</text>
        <dbReference type="Rhea" id="RHEA:19865"/>
        <dbReference type="ChEBI" id="CHEBI:15378"/>
        <dbReference type="ChEBI" id="CHEBI:16526"/>
        <dbReference type="ChEBI" id="CHEBI:57308"/>
        <dbReference type="ChEBI" id="CHEBI:57309"/>
        <dbReference type="EC" id="4.1.1.37"/>
    </reaction>
</comment>
<dbReference type="PROSITE" id="PS00907">
    <property type="entry name" value="UROD_2"/>
    <property type="match status" value="1"/>
</dbReference>
<evidence type="ECO:0000256" key="6">
    <source>
        <dbReference type="ARBA" id="ARBA00012288"/>
    </source>
</evidence>
<dbReference type="SUPFAM" id="SSF51726">
    <property type="entry name" value="UROD/MetE-like"/>
    <property type="match status" value="1"/>
</dbReference>
<dbReference type="Proteomes" id="UP001205105">
    <property type="component" value="Unassembled WGS sequence"/>
</dbReference>
<evidence type="ECO:0000256" key="11">
    <source>
        <dbReference type="RuleBase" id="RU000554"/>
    </source>
</evidence>
<keyword evidence="9 11" id="KW-0627">Porphyrin biosynthesis</keyword>
<evidence type="ECO:0000256" key="13">
    <source>
        <dbReference type="SAM" id="Phobius"/>
    </source>
</evidence>
<comment type="subcellular location">
    <subcellularLocation>
        <location evidence="2">Plastid</location>
        <location evidence="2">Chloroplast</location>
    </subcellularLocation>
</comment>
<comment type="subunit">
    <text evidence="5">Homodimer.</text>
</comment>
<dbReference type="NCBIfam" id="TIGR01464">
    <property type="entry name" value="hemE"/>
    <property type="match status" value="1"/>
</dbReference>
<dbReference type="GO" id="GO:0009507">
    <property type="term" value="C:chloroplast"/>
    <property type="evidence" value="ECO:0007669"/>
    <property type="project" value="UniProtKB-SubCell"/>
</dbReference>
<dbReference type="CDD" id="cd06257">
    <property type="entry name" value="DnaJ"/>
    <property type="match status" value="1"/>
</dbReference>
<evidence type="ECO:0000256" key="2">
    <source>
        <dbReference type="ARBA" id="ARBA00004229"/>
    </source>
</evidence>
<evidence type="ECO:0000256" key="12">
    <source>
        <dbReference type="RuleBase" id="RU004169"/>
    </source>
</evidence>
<dbReference type="Gene3D" id="3.20.20.210">
    <property type="match status" value="1"/>
</dbReference>
<dbReference type="InterPro" id="IPR001623">
    <property type="entry name" value="DnaJ_domain"/>
</dbReference>
<dbReference type="PANTHER" id="PTHR21091">
    <property type="entry name" value="METHYLTETRAHYDROFOLATE:HOMOCYSTEINE METHYLTRANSFERASE RELATED"/>
    <property type="match status" value="1"/>
</dbReference>
<evidence type="ECO:0000256" key="8">
    <source>
        <dbReference type="ARBA" id="ARBA00023239"/>
    </source>
</evidence>
<gene>
    <name evidence="16" type="ORF">COHA_004264</name>
</gene>
<dbReference type="Pfam" id="PF00226">
    <property type="entry name" value="DnaJ"/>
    <property type="match status" value="1"/>
</dbReference>
<comment type="pathway">
    <text evidence="3 11">Porphyrin-containing compound metabolism; protoporphyrin-IX biosynthesis; coproporphyrinogen-III from 5-aminolevulinate: step 4/4.</text>
</comment>
<reference evidence="16" key="1">
    <citation type="submission" date="2020-11" db="EMBL/GenBank/DDBJ databases">
        <title>Chlorella ohadii genome sequencing and assembly.</title>
        <authorList>
            <person name="Murik O."/>
            <person name="Treves H."/>
            <person name="Kedem I."/>
            <person name="Shotland Y."/>
            <person name="Kaplan A."/>
        </authorList>
    </citation>
    <scope>NUCLEOTIDE SEQUENCE</scope>
    <source>
        <strain evidence="16">1</strain>
    </source>
</reference>
<dbReference type="PROSITE" id="PS00906">
    <property type="entry name" value="UROD_1"/>
    <property type="match status" value="1"/>
</dbReference>
<dbReference type="InterPro" id="IPR006361">
    <property type="entry name" value="Uroporphyrinogen_deCO2ase_HemE"/>
</dbReference>
<feature type="domain" description="Uroporphyrinogen decarboxylase (URO-D)" evidence="15">
    <location>
        <begin position="362"/>
        <end position="378"/>
    </location>
</feature>
<comment type="caution">
    <text evidence="16">The sequence shown here is derived from an EMBL/GenBank/DDBJ whole genome shotgun (WGS) entry which is preliminary data.</text>
</comment>
<name>A0AAD5DS09_9CHLO</name>
<evidence type="ECO:0000259" key="14">
    <source>
        <dbReference type="PROSITE" id="PS00906"/>
    </source>
</evidence>
<comment type="similarity">
    <text evidence="4 12">Belongs to the uroporphyrinogen decarboxylase family.</text>
</comment>
<dbReference type="FunFam" id="3.20.20.210:FF:000006">
    <property type="entry name" value="Uroporphyrinogen decarboxylase"/>
    <property type="match status" value="1"/>
</dbReference>
<evidence type="ECO:0000313" key="17">
    <source>
        <dbReference type="Proteomes" id="UP001205105"/>
    </source>
</evidence>